<dbReference type="InterPro" id="IPR050832">
    <property type="entry name" value="Bact_Acetyltransf"/>
</dbReference>
<feature type="domain" description="N-acetyltransferase" evidence="3">
    <location>
        <begin position="167"/>
        <end position="324"/>
    </location>
</feature>
<dbReference type="RefSeq" id="WP_185111230.1">
    <property type="nucleotide sequence ID" value="NZ_BAAAXY010000046.1"/>
</dbReference>
<accession>A0A7X0U6A9</accession>
<dbReference type="InterPro" id="IPR016181">
    <property type="entry name" value="Acyl_CoA_acyltransferase"/>
</dbReference>
<dbReference type="SUPFAM" id="SSF55729">
    <property type="entry name" value="Acyl-CoA N-acyltransferases (Nat)"/>
    <property type="match status" value="2"/>
</dbReference>
<evidence type="ECO:0000313" key="4">
    <source>
        <dbReference type="EMBL" id="MBB6556801.1"/>
    </source>
</evidence>
<dbReference type="EMBL" id="JACHMI010000001">
    <property type="protein sequence ID" value="MBB6556801.1"/>
    <property type="molecule type" value="Genomic_DNA"/>
</dbReference>
<sequence>MEWGPLTLDDAPALARFWADVEAADRADERYSVDDVREQLTHHLIDLPEGTLAARDGDRIAAFGYLPVRQSAEGGVHVLRLWGGVHPAYRRQGFGRRIVAWAAGAAGGLSERAFPGVPAEIHLGAYDGDPGANALAGQAGFTAVRRFATMRRDLADGLPAARTPAGVSIATWTPELDDGARHVRNESFRDHWGSVPHTRESWAGHIVGTHNFLPRASFLALAEGRAVGTLITHAAPHAPNHEGHARIQIIGTLKEWRGRGVAGALIAHALASFVRQGYSSTSLGVDLDNPTGAVGVYERAGFTVTRSSTNYALPVTQRETRDEPAVAVHE</sequence>
<name>A0A7X0U6A9_9ACTN</name>
<dbReference type="Pfam" id="PF00583">
    <property type="entry name" value="Acetyltransf_1"/>
    <property type="match status" value="2"/>
</dbReference>
<evidence type="ECO:0000313" key="5">
    <source>
        <dbReference type="Proteomes" id="UP000565579"/>
    </source>
</evidence>
<evidence type="ECO:0000256" key="1">
    <source>
        <dbReference type="ARBA" id="ARBA00022679"/>
    </source>
</evidence>
<evidence type="ECO:0000256" key="2">
    <source>
        <dbReference type="ARBA" id="ARBA00023315"/>
    </source>
</evidence>
<evidence type="ECO:0000259" key="3">
    <source>
        <dbReference type="PROSITE" id="PS51186"/>
    </source>
</evidence>
<dbReference type="CDD" id="cd04301">
    <property type="entry name" value="NAT_SF"/>
    <property type="match status" value="2"/>
</dbReference>
<dbReference type="GO" id="GO:0016747">
    <property type="term" value="F:acyltransferase activity, transferring groups other than amino-acyl groups"/>
    <property type="evidence" value="ECO:0007669"/>
    <property type="project" value="InterPro"/>
</dbReference>
<dbReference type="Gene3D" id="3.40.630.30">
    <property type="match status" value="1"/>
</dbReference>
<comment type="caution">
    <text evidence="4">The sequence shown here is derived from an EMBL/GenBank/DDBJ whole genome shotgun (WGS) entry which is preliminary data.</text>
</comment>
<keyword evidence="2" id="KW-0012">Acyltransferase</keyword>
<protein>
    <submittedName>
        <fullName evidence="4">Mycothiol synthase</fullName>
    </submittedName>
</protein>
<dbReference type="Proteomes" id="UP000565579">
    <property type="component" value="Unassembled WGS sequence"/>
</dbReference>
<dbReference type="InterPro" id="IPR000182">
    <property type="entry name" value="GNAT_dom"/>
</dbReference>
<keyword evidence="5" id="KW-1185">Reference proteome</keyword>
<feature type="domain" description="N-acetyltransferase" evidence="3">
    <location>
        <begin position="1"/>
        <end position="165"/>
    </location>
</feature>
<organism evidence="4 5">
    <name type="scientific">Nonomuraea rubra</name>
    <dbReference type="NCBI Taxonomy" id="46180"/>
    <lineage>
        <taxon>Bacteria</taxon>
        <taxon>Bacillati</taxon>
        <taxon>Actinomycetota</taxon>
        <taxon>Actinomycetes</taxon>
        <taxon>Streptosporangiales</taxon>
        <taxon>Streptosporangiaceae</taxon>
        <taxon>Nonomuraea</taxon>
    </lineage>
</organism>
<dbReference type="PANTHER" id="PTHR43877">
    <property type="entry name" value="AMINOALKYLPHOSPHONATE N-ACETYLTRANSFERASE-RELATED-RELATED"/>
    <property type="match status" value="1"/>
</dbReference>
<gene>
    <name evidence="4" type="ORF">HD593_011596</name>
</gene>
<dbReference type="PROSITE" id="PS51186">
    <property type="entry name" value="GNAT"/>
    <property type="match status" value="2"/>
</dbReference>
<dbReference type="AlphaFoldDB" id="A0A7X0U6A9"/>
<proteinExistence type="predicted"/>
<keyword evidence="1" id="KW-0808">Transferase</keyword>
<reference evidence="4 5" key="1">
    <citation type="submission" date="2020-08" db="EMBL/GenBank/DDBJ databases">
        <title>Sequencing the genomes of 1000 actinobacteria strains.</title>
        <authorList>
            <person name="Klenk H.-P."/>
        </authorList>
    </citation>
    <scope>NUCLEOTIDE SEQUENCE [LARGE SCALE GENOMIC DNA]</scope>
    <source>
        <strain evidence="4 5">DSM 43768</strain>
    </source>
</reference>